<sequence>MGTPAVGVAAKMAFDTALPFDTSSIPMEFESCSVKKTGRIIATDGMRGTRQLIKERSRNDGYDVAGTIVMAVTPLALDQWLPLILGKTGASVELSETLESGAVMVDFGTKVFTWAGVYVSKATFRAQQGKVLMMSLDIVAKTEAVSAAGGFPALTMPVDLPYVLADAVVTEVGTAREVSEIEIVIDNQLDTGRAQNSLTRTSFPSQGVMITLSTNHPYSTSEVDLYDQSVLGSAGSVVFMNAASNGKVLTFSFANLQAPSIGPDLGSKGEIRLPVQYTARRTVADAAVVITNANA</sequence>
<dbReference type="Pfam" id="PF18906">
    <property type="entry name" value="Phage_tube_2"/>
    <property type="match status" value="1"/>
</dbReference>
<evidence type="ECO:0000313" key="1">
    <source>
        <dbReference type="EMBL" id="CAB4144743.1"/>
    </source>
</evidence>
<name>A0A6J5Q9M7_9CAUD</name>
<evidence type="ECO:0000313" key="2">
    <source>
        <dbReference type="EMBL" id="CAB4180212.1"/>
    </source>
</evidence>
<proteinExistence type="predicted"/>
<dbReference type="EMBL" id="LR796996">
    <property type="protein sequence ID" value="CAB4180212.1"/>
    <property type="molecule type" value="Genomic_DNA"/>
</dbReference>
<protein>
    <submittedName>
        <fullName evidence="2">Uncharacterized protein</fullName>
    </submittedName>
</protein>
<evidence type="ECO:0000313" key="4">
    <source>
        <dbReference type="EMBL" id="CAB4221823.1"/>
    </source>
</evidence>
<evidence type="ECO:0000313" key="3">
    <source>
        <dbReference type="EMBL" id="CAB4190478.1"/>
    </source>
</evidence>
<accession>A0A6J5Q9M7</accession>
<gene>
    <name evidence="2" type="ORF">UFOVP1045_10</name>
    <name evidence="3" type="ORF">UFOVP1194_64</name>
    <name evidence="4" type="ORF">UFOVP1641_60</name>
    <name evidence="1" type="ORF">UFOVP466_63</name>
</gene>
<dbReference type="EMBL" id="LR796439">
    <property type="protein sequence ID" value="CAB4144743.1"/>
    <property type="molecule type" value="Genomic_DNA"/>
</dbReference>
<reference evidence="2" key="1">
    <citation type="submission" date="2020-05" db="EMBL/GenBank/DDBJ databases">
        <authorList>
            <person name="Chiriac C."/>
            <person name="Salcher M."/>
            <person name="Ghai R."/>
            <person name="Kavagutti S V."/>
        </authorList>
    </citation>
    <scope>NUCLEOTIDE SEQUENCE</scope>
</reference>
<organism evidence="2">
    <name type="scientific">uncultured Caudovirales phage</name>
    <dbReference type="NCBI Taxonomy" id="2100421"/>
    <lineage>
        <taxon>Viruses</taxon>
        <taxon>Duplodnaviria</taxon>
        <taxon>Heunggongvirae</taxon>
        <taxon>Uroviricota</taxon>
        <taxon>Caudoviricetes</taxon>
        <taxon>Peduoviridae</taxon>
        <taxon>Maltschvirus</taxon>
        <taxon>Maltschvirus maltsch</taxon>
    </lineage>
</organism>
<dbReference type="EMBL" id="LR797152">
    <property type="protein sequence ID" value="CAB4190478.1"/>
    <property type="molecule type" value="Genomic_DNA"/>
</dbReference>
<dbReference type="InterPro" id="IPR044000">
    <property type="entry name" value="Phage_tube_2"/>
</dbReference>
<dbReference type="EMBL" id="LR797505">
    <property type="protein sequence ID" value="CAB4221823.1"/>
    <property type="molecule type" value="Genomic_DNA"/>
</dbReference>